<dbReference type="GO" id="GO:0043565">
    <property type="term" value="F:sequence-specific DNA binding"/>
    <property type="evidence" value="ECO:0007669"/>
    <property type="project" value="InterPro"/>
</dbReference>
<organism evidence="1 2">
    <name type="scientific">Austropuccinia psidii MF-1</name>
    <dbReference type="NCBI Taxonomy" id="1389203"/>
    <lineage>
        <taxon>Eukaryota</taxon>
        <taxon>Fungi</taxon>
        <taxon>Dikarya</taxon>
        <taxon>Basidiomycota</taxon>
        <taxon>Pucciniomycotina</taxon>
        <taxon>Pucciniomycetes</taxon>
        <taxon>Pucciniales</taxon>
        <taxon>Sphaerophragmiaceae</taxon>
        <taxon>Austropuccinia</taxon>
    </lineage>
</organism>
<dbReference type="InterPro" id="IPR030456">
    <property type="entry name" value="TF_fork_head_CS_2"/>
</dbReference>
<dbReference type="PROSITE" id="PS00658">
    <property type="entry name" value="FORK_HEAD_2"/>
    <property type="match status" value="1"/>
</dbReference>
<dbReference type="EMBL" id="AVOT02004470">
    <property type="protein sequence ID" value="MBW0476447.1"/>
    <property type="molecule type" value="Genomic_DNA"/>
</dbReference>
<name>A0A9Q3C522_9BASI</name>
<dbReference type="AlphaFoldDB" id="A0A9Q3C522"/>
<gene>
    <name evidence="1" type="ORF">O181_016162</name>
</gene>
<evidence type="ECO:0000313" key="1">
    <source>
        <dbReference type="EMBL" id="MBW0476447.1"/>
    </source>
</evidence>
<accession>A0A9Q3C522</accession>
<dbReference type="Proteomes" id="UP000765509">
    <property type="component" value="Unassembled WGS sequence"/>
</dbReference>
<comment type="caution">
    <text evidence="1">The sequence shown here is derived from an EMBL/GenBank/DDBJ whole genome shotgun (WGS) entry which is preliminary data.</text>
</comment>
<sequence>MPFHLRFYHEASPSVSLKNCWKSSLRHKPSSSILRLQLNSEITCPLQSLPLHLACDCAASFEPTPTYGGDAFILLNVSCWLSIFVKRSSPTEN</sequence>
<protein>
    <submittedName>
        <fullName evidence="1">Uncharacterized protein</fullName>
    </submittedName>
</protein>
<keyword evidence="2" id="KW-1185">Reference proteome</keyword>
<reference evidence="1" key="1">
    <citation type="submission" date="2021-03" db="EMBL/GenBank/DDBJ databases">
        <title>Draft genome sequence of rust myrtle Austropuccinia psidii MF-1, a brazilian biotype.</title>
        <authorList>
            <person name="Quecine M.C."/>
            <person name="Pachon D.M.R."/>
            <person name="Bonatelli M.L."/>
            <person name="Correr F.H."/>
            <person name="Franceschini L.M."/>
            <person name="Leite T.F."/>
            <person name="Margarido G.R.A."/>
            <person name="Almeida C.A."/>
            <person name="Ferrarezi J.A."/>
            <person name="Labate C.A."/>
        </authorList>
    </citation>
    <scope>NUCLEOTIDE SEQUENCE</scope>
    <source>
        <strain evidence="1">MF-1</strain>
    </source>
</reference>
<proteinExistence type="predicted"/>
<dbReference type="GO" id="GO:0003700">
    <property type="term" value="F:DNA-binding transcription factor activity"/>
    <property type="evidence" value="ECO:0007669"/>
    <property type="project" value="InterPro"/>
</dbReference>
<evidence type="ECO:0000313" key="2">
    <source>
        <dbReference type="Proteomes" id="UP000765509"/>
    </source>
</evidence>